<feature type="compositionally biased region" description="Basic residues" evidence="1">
    <location>
        <begin position="20"/>
        <end position="29"/>
    </location>
</feature>
<comment type="caution">
    <text evidence="3">The sequence shown here is derived from an EMBL/GenBank/DDBJ whole genome shotgun (WGS) entry which is preliminary data.</text>
</comment>
<gene>
    <name evidence="3" type="ORF">KL928_004699</name>
</gene>
<dbReference type="EMBL" id="JAHLUX010000010">
    <property type="protein sequence ID" value="KAG7816657.1"/>
    <property type="molecule type" value="Genomic_DNA"/>
</dbReference>
<feature type="transmembrane region" description="Helical" evidence="2">
    <location>
        <begin position="38"/>
        <end position="60"/>
    </location>
</feature>
<dbReference type="AlphaFoldDB" id="A0AAN6I3R0"/>
<organism evidence="3 4">
    <name type="scientific">Pichia angusta</name>
    <name type="common">Yeast</name>
    <name type="synonym">Hansenula polymorpha</name>
    <dbReference type="NCBI Taxonomy" id="870730"/>
    <lineage>
        <taxon>Eukaryota</taxon>
        <taxon>Fungi</taxon>
        <taxon>Dikarya</taxon>
        <taxon>Ascomycota</taxon>
        <taxon>Saccharomycotina</taxon>
        <taxon>Pichiomycetes</taxon>
        <taxon>Pichiales</taxon>
        <taxon>Pichiaceae</taxon>
        <taxon>Ogataea</taxon>
    </lineage>
</organism>
<sequence length="227" mass="25542">MSSQSLPNGTARPEMPLSSKKNRKLRKKATQPQPILKYAWLAGHVSTLLFGFIYLSYYVVRKSHKSWVAFAGYRLAKLPVPRSVGALVFRMVVFLQAAAISVDCDATAVQPLPNQAIAQTGAGAQKDHRLQRIVPVRAARIRYTAYERKLRFWSRQLRHVLLAQTAAQRRQQILCLLGDQQTGHLHVEAEKPKNRGGLGRGQEIPECPAEQVRVPVLGRITTRNYIQ</sequence>
<accession>A0AAN6I3R0</accession>
<keyword evidence="2" id="KW-0472">Membrane</keyword>
<evidence type="ECO:0000313" key="3">
    <source>
        <dbReference type="EMBL" id="KAG7816657.1"/>
    </source>
</evidence>
<dbReference type="RefSeq" id="XP_043058191.1">
    <property type="nucleotide sequence ID" value="XM_043205425.1"/>
</dbReference>
<evidence type="ECO:0000313" key="4">
    <source>
        <dbReference type="Proteomes" id="UP001196530"/>
    </source>
</evidence>
<dbReference type="GeneID" id="66128750"/>
<evidence type="ECO:0000256" key="2">
    <source>
        <dbReference type="SAM" id="Phobius"/>
    </source>
</evidence>
<feature type="region of interest" description="Disordered" evidence="1">
    <location>
        <begin position="1"/>
        <end position="29"/>
    </location>
</feature>
<evidence type="ECO:0000256" key="1">
    <source>
        <dbReference type="SAM" id="MobiDB-lite"/>
    </source>
</evidence>
<keyword evidence="2" id="KW-0812">Transmembrane</keyword>
<dbReference type="Proteomes" id="UP001196530">
    <property type="component" value="Unassembled WGS sequence"/>
</dbReference>
<proteinExistence type="predicted"/>
<name>A0AAN6I3R0_PICAN</name>
<keyword evidence="2" id="KW-1133">Transmembrane helix</keyword>
<reference evidence="3" key="1">
    <citation type="journal article" date="2021" name="G3 (Bethesda)">
        <title>Genomic diversity, chromosomal rearrangements, and interspecies hybridization in the ogataea polymorpha species complex.</title>
        <authorList>
            <person name="Hanson S.J."/>
            <person name="Cinneide E.O."/>
            <person name="Salzberg L.I."/>
            <person name="Wolfe K.H."/>
            <person name="McGowan J."/>
            <person name="Fitzpatrick D.A."/>
            <person name="Matlin K."/>
        </authorList>
    </citation>
    <scope>NUCLEOTIDE SEQUENCE</scope>
    <source>
        <strain evidence="3">61-244</strain>
    </source>
</reference>
<protein>
    <submittedName>
        <fullName evidence="3">Uncharacterized protein</fullName>
    </submittedName>
</protein>